<dbReference type="OMA" id="ILMAWAI"/>
<reference evidence="3 4" key="1">
    <citation type="submission" date="2015-01" db="EMBL/GenBank/DDBJ databases">
        <title>The Genome Sequence of Exophiala mesophila CBS40295.</title>
        <authorList>
            <consortium name="The Broad Institute Genomics Platform"/>
            <person name="Cuomo C."/>
            <person name="de Hoog S."/>
            <person name="Gorbushina A."/>
            <person name="Stielow B."/>
            <person name="Teixiera M."/>
            <person name="Abouelleil A."/>
            <person name="Chapman S.B."/>
            <person name="Priest M."/>
            <person name="Young S.K."/>
            <person name="Wortman J."/>
            <person name="Nusbaum C."/>
            <person name="Birren B."/>
        </authorList>
    </citation>
    <scope>NUCLEOTIDE SEQUENCE [LARGE SCALE GENOMIC DNA]</scope>
    <source>
        <strain evidence="3 4">CBS 40295</strain>
    </source>
</reference>
<dbReference type="HOGENOM" id="CLU_099932_1_0_1"/>
<name>A0A0D1ZNK8_EXOME</name>
<keyword evidence="2" id="KW-1133">Transmembrane helix</keyword>
<evidence type="ECO:0000313" key="3">
    <source>
        <dbReference type="EMBL" id="KIV88383.1"/>
    </source>
</evidence>
<feature type="transmembrane region" description="Helical" evidence="2">
    <location>
        <begin position="162"/>
        <end position="184"/>
    </location>
</feature>
<dbReference type="RefSeq" id="XP_016219957.1">
    <property type="nucleotide sequence ID" value="XM_016373046.1"/>
</dbReference>
<sequence length="237" mass="26422">MATTRLRKTFHYPDDDDSHGSHDEMDEEEQETLLTNLSTRETKQNKQYVMIFSVLPLVVMLAFLRVLGLSTSRAMTLACILSITSLLLSAYIMYFVPIGTPLFAIVTKTAARFGIGSRDSASHPHPQHYSQQPQQRIGQRQLFTIPSLTKSAPPPPDLDTPLALVLPYFNAFICALLALVALRYRASTNPDIPQGLWMVFLLPAVVFLVVLVIRNSIDDIQSGLGELRGLKYDFKGA</sequence>
<feature type="transmembrane region" description="Helical" evidence="2">
    <location>
        <begin position="74"/>
        <end position="96"/>
    </location>
</feature>
<dbReference type="GeneID" id="27325915"/>
<proteinExistence type="predicted"/>
<feature type="compositionally biased region" description="Low complexity" evidence="1">
    <location>
        <begin position="123"/>
        <end position="136"/>
    </location>
</feature>
<keyword evidence="2" id="KW-0812">Transmembrane</keyword>
<keyword evidence="4" id="KW-1185">Reference proteome</keyword>
<gene>
    <name evidence="3" type="ORF">PV10_08070</name>
</gene>
<evidence type="ECO:0000256" key="2">
    <source>
        <dbReference type="SAM" id="Phobius"/>
    </source>
</evidence>
<dbReference type="OrthoDB" id="3358048at2759"/>
<dbReference type="AlphaFoldDB" id="A0A0D1ZNK8"/>
<feature type="region of interest" description="Disordered" evidence="1">
    <location>
        <begin position="117"/>
        <end position="136"/>
    </location>
</feature>
<evidence type="ECO:0000313" key="4">
    <source>
        <dbReference type="Proteomes" id="UP000054302"/>
    </source>
</evidence>
<dbReference type="VEuPathDB" id="FungiDB:PV10_08070"/>
<feature type="transmembrane region" description="Helical" evidence="2">
    <location>
        <begin position="48"/>
        <end position="67"/>
    </location>
</feature>
<protein>
    <submittedName>
        <fullName evidence="3">Uncharacterized protein</fullName>
    </submittedName>
</protein>
<accession>A0A0D1ZNK8</accession>
<dbReference type="Proteomes" id="UP000054302">
    <property type="component" value="Unassembled WGS sequence"/>
</dbReference>
<dbReference type="EMBL" id="KN847525">
    <property type="protein sequence ID" value="KIV88383.1"/>
    <property type="molecule type" value="Genomic_DNA"/>
</dbReference>
<organism evidence="3 4">
    <name type="scientific">Exophiala mesophila</name>
    <name type="common">Black yeast-like fungus</name>
    <dbReference type="NCBI Taxonomy" id="212818"/>
    <lineage>
        <taxon>Eukaryota</taxon>
        <taxon>Fungi</taxon>
        <taxon>Dikarya</taxon>
        <taxon>Ascomycota</taxon>
        <taxon>Pezizomycotina</taxon>
        <taxon>Eurotiomycetes</taxon>
        <taxon>Chaetothyriomycetidae</taxon>
        <taxon>Chaetothyriales</taxon>
        <taxon>Herpotrichiellaceae</taxon>
        <taxon>Exophiala</taxon>
    </lineage>
</organism>
<feature type="transmembrane region" description="Helical" evidence="2">
    <location>
        <begin position="196"/>
        <end position="217"/>
    </location>
</feature>
<evidence type="ECO:0000256" key="1">
    <source>
        <dbReference type="SAM" id="MobiDB-lite"/>
    </source>
</evidence>
<keyword evidence="2" id="KW-0472">Membrane</keyword>